<dbReference type="Proteomes" id="UP000682733">
    <property type="component" value="Unassembled WGS sequence"/>
</dbReference>
<dbReference type="AlphaFoldDB" id="A0A814CR13"/>
<dbReference type="InterPro" id="IPR013083">
    <property type="entry name" value="Znf_RING/FYVE/PHD"/>
</dbReference>
<gene>
    <name evidence="5" type="ORF">GPM918_LOCUS10878</name>
    <name evidence="6" type="ORF">OVA965_LOCUS19719</name>
    <name evidence="7" type="ORF">SRO942_LOCUS10879</name>
    <name evidence="8" type="ORF">TMI583_LOCUS19852</name>
</gene>
<dbReference type="EMBL" id="CAJOBA010012827">
    <property type="protein sequence ID" value="CAF3876628.1"/>
    <property type="molecule type" value="Genomic_DNA"/>
</dbReference>
<dbReference type="EMBL" id="CAJNOQ010002190">
    <property type="protein sequence ID" value="CAF0944179.1"/>
    <property type="molecule type" value="Genomic_DNA"/>
</dbReference>
<dbReference type="Proteomes" id="UP000681722">
    <property type="component" value="Unassembled WGS sequence"/>
</dbReference>
<name>A0A814CR13_9BILA</name>
<dbReference type="InterPro" id="IPR001965">
    <property type="entry name" value="Znf_PHD"/>
</dbReference>
<dbReference type="GO" id="GO:0008270">
    <property type="term" value="F:zinc ion binding"/>
    <property type="evidence" value="ECO:0007669"/>
    <property type="project" value="UniProtKB-KW"/>
</dbReference>
<comment type="caution">
    <text evidence="5">The sequence shown here is derived from an EMBL/GenBank/DDBJ whole genome shotgun (WGS) entry which is preliminary data.</text>
</comment>
<evidence type="ECO:0000256" key="3">
    <source>
        <dbReference type="ARBA" id="ARBA00022833"/>
    </source>
</evidence>
<evidence type="ECO:0000313" key="8">
    <source>
        <dbReference type="EMBL" id="CAF3876628.1"/>
    </source>
</evidence>
<dbReference type="EMBL" id="CAJOBC010002190">
    <property type="protein sequence ID" value="CAF3720465.1"/>
    <property type="molecule type" value="Genomic_DNA"/>
</dbReference>
<feature type="domain" description="Zinc finger PHD-type" evidence="4">
    <location>
        <begin position="24"/>
        <end position="80"/>
    </location>
</feature>
<dbReference type="Proteomes" id="UP000663829">
    <property type="component" value="Unassembled WGS sequence"/>
</dbReference>
<evidence type="ECO:0000313" key="7">
    <source>
        <dbReference type="EMBL" id="CAF3720465.1"/>
    </source>
</evidence>
<dbReference type="SMART" id="SM00249">
    <property type="entry name" value="PHD"/>
    <property type="match status" value="1"/>
</dbReference>
<evidence type="ECO:0000313" key="5">
    <source>
        <dbReference type="EMBL" id="CAF0944179.1"/>
    </source>
</evidence>
<organism evidence="5 9">
    <name type="scientific">Didymodactylos carnosus</name>
    <dbReference type="NCBI Taxonomy" id="1234261"/>
    <lineage>
        <taxon>Eukaryota</taxon>
        <taxon>Metazoa</taxon>
        <taxon>Spiralia</taxon>
        <taxon>Gnathifera</taxon>
        <taxon>Rotifera</taxon>
        <taxon>Eurotatoria</taxon>
        <taxon>Bdelloidea</taxon>
        <taxon>Philodinida</taxon>
        <taxon>Philodinidae</taxon>
        <taxon>Didymodactylos</taxon>
    </lineage>
</organism>
<dbReference type="Gene3D" id="3.30.40.10">
    <property type="entry name" value="Zinc/RING finger domain, C3HC4 (zinc finger)"/>
    <property type="match status" value="1"/>
</dbReference>
<reference evidence="5" key="1">
    <citation type="submission" date="2021-02" db="EMBL/GenBank/DDBJ databases">
        <authorList>
            <person name="Nowell W R."/>
        </authorList>
    </citation>
    <scope>NUCLEOTIDE SEQUENCE</scope>
</reference>
<keyword evidence="9" id="KW-1185">Reference proteome</keyword>
<evidence type="ECO:0000313" key="6">
    <source>
        <dbReference type="EMBL" id="CAF1110062.1"/>
    </source>
</evidence>
<dbReference type="SUPFAM" id="SSF57903">
    <property type="entry name" value="FYVE/PHD zinc finger"/>
    <property type="match status" value="1"/>
</dbReference>
<dbReference type="EMBL" id="CAJNOK010010238">
    <property type="protein sequence ID" value="CAF1110062.1"/>
    <property type="molecule type" value="Genomic_DNA"/>
</dbReference>
<dbReference type="Pfam" id="PF00628">
    <property type="entry name" value="PHD"/>
    <property type="match status" value="1"/>
</dbReference>
<evidence type="ECO:0000259" key="4">
    <source>
        <dbReference type="SMART" id="SM00249"/>
    </source>
</evidence>
<dbReference type="Proteomes" id="UP000677228">
    <property type="component" value="Unassembled WGS sequence"/>
</dbReference>
<evidence type="ECO:0000313" key="9">
    <source>
        <dbReference type="Proteomes" id="UP000663829"/>
    </source>
</evidence>
<evidence type="ECO:0000256" key="1">
    <source>
        <dbReference type="ARBA" id="ARBA00022723"/>
    </source>
</evidence>
<protein>
    <recommendedName>
        <fullName evidence="4">Zinc finger PHD-type domain-containing protein</fullName>
    </recommendedName>
</protein>
<keyword evidence="3" id="KW-0862">Zinc</keyword>
<dbReference type="InterPro" id="IPR011011">
    <property type="entry name" value="Znf_FYVE_PHD"/>
</dbReference>
<accession>A0A814CR13</accession>
<dbReference type="OrthoDB" id="10002605at2759"/>
<proteinExistence type="predicted"/>
<keyword evidence="1" id="KW-0479">Metal-binding</keyword>
<sequence length="95" mass="10967">MRDFTPTPFHGHKKATSSALSNQSCSCKKKVKGNDNVMQCDNCDKLFHIGYINMPISSYQAYQQLATNKQYSNWYCFECSINEKSSNRTPRRCLQ</sequence>
<evidence type="ECO:0000256" key="2">
    <source>
        <dbReference type="ARBA" id="ARBA00022771"/>
    </source>
</evidence>
<dbReference type="InterPro" id="IPR019787">
    <property type="entry name" value="Znf_PHD-finger"/>
</dbReference>
<keyword evidence="2" id="KW-0863">Zinc-finger</keyword>